<evidence type="ECO:0000313" key="3">
    <source>
        <dbReference type="Proteomes" id="UP000194761"/>
    </source>
</evidence>
<reference evidence="2 3" key="1">
    <citation type="submission" date="2017-05" db="EMBL/GenBank/DDBJ databases">
        <title>Biotechnological potential of actinobacteria isolated from South African environments.</title>
        <authorList>
            <person name="Le Roes-Hill M."/>
            <person name="Prins A."/>
            <person name="Durrell K.A."/>
        </authorList>
    </citation>
    <scope>NUCLEOTIDE SEQUENCE [LARGE SCALE GENOMIC DNA]</scope>
    <source>
        <strain evidence="2">M26</strain>
    </source>
</reference>
<dbReference type="AlphaFoldDB" id="A0A243RRU9"/>
<comment type="caution">
    <text evidence="2">The sequence shown here is derived from an EMBL/GenBank/DDBJ whole genome shotgun (WGS) entry which is preliminary data.</text>
</comment>
<dbReference type="Proteomes" id="UP000194761">
    <property type="component" value="Unassembled WGS sequence"/>
</dbReference>
<gene>
    <name evidence="2" type="ORF">CA984_09960</name>
</gene>
<keyword evidence="3" id="KW-1185">Reference proteome</keyword>
<accession>A0A243RRU9</accession>
<feature type="region of interest" description="Disordered" evidence="1">
    <location>
        <begin position="348"/>
        <end position="367"/>
    </location>
</feature>
<feature type="region of interest" description="Disordered" evidence="1">
    <location>
        <begin position="387"/>
        <end position="419"/>
    </location>
</feature>
<name>A0A243RRU9_9ACTN</name>
<protein>
    <submittedName>
        <fullName evidence="2">Uncharacterized protein</fullName>
    </submittedName>
</protein>
<evidence type="ECO:0000256" key="1">
    <source>
        <dbReference type="SAM" id="MobiDB-lite"/>
    </source>
</evidence>
<sequence length="430" mass="45674">MTTSTPSAGADTPASPLFTRQAPLPEFSDLAAHLAATADAATVRTLLTISRQPAADRIAAVLDERTDLPVEALALLVAVRPGLRSATTRLKEHLFPTGRGCHRFTRAIAALAHRPESLELDFTADERFAEAAVEADPGAVLGVLTDALAVPRLDLRREEGLRALTVARAARGHISDPLAHAARQVLERTRLAALTDPLMRRRAALLEDLSSHTGGLTRALQVWFDDLVAGVDTPEQARAASEHLDRACAHLAAAHRLHLAADHLTGCDGQRPLDHFDDALLIAFTRALTKNHRDKIPAAVHIHAMIAAVKAARSKAFINDATADPRIGLVIPMRDEAGRISAPSLQAPTALTPSASNSPSSPGCSTPGPAPARTCCSLTKHLMPHPPARPAPCWRPPRPIRRSTSASPRTRPTSATAPKAEPCCGAWLGC</sequence>
<organism evidence="2 3">
    <name type="scientific">Streptosporangium minutum</name>
    <dbReference type="NCBI Taxonomy" id="569862"/>
    <lineage>
        <taxon>Bacteria</taxon>
        <taxon>Bacillati</taxon>
        <taxon>Actinomycetota</taxon>
        <taxon>Actinomycetes</taxon>
        <taxon>Streptosporangiales</taxon>
        <taxon>Streptosporangiaceae</taxon>
        <taxon>Streptosporangium</taxon>
    </lineage>
</organism>
<dbReference type="RefSeq" id="WP_086570529.1">
    <property type="nucleotide sequence ID" value="NZ_NGFP01000032.1"/>
</dbReference>
<evidence type="ECO:0000313" key="2">
    <source>
        <dbReference type="EMBL" id="OUC97731.1"/>
    </source>
</evidence>
<dbReference type="EMBL" id="NGFP01000032">
    <property type="protein sequence ID" value="OUC97731.1"/>
    <property type="molecule type" value="Genomic_DNA"/>
</dbReference>
<feature type="compositionally biased region" description="Low complexity" evidence="1">
    <location>
        <begin position="402"/>
        <end position="419"/>
    </location>
</feature>
<feature type="compositionally biased region" description="Pro residues" evidence="1">
    <location>
        <begin position="387"/>
        <end position="397"/>
    </location>
</feature>
<proteinExistence type="predicted"/>